<evidence type="ECO:0000313" key="7">
    <source>
        <dbReference type="EMBL" id="KAG0710032.1"/>
    </source>
</evidence>
<protein>
    <submittedName>
        <fullName evidence="7">1-acyl-sn-glycerol-3-phosphate acyltransferase delta</fullName>
    </submittedName>
</protein>
<accession>A0A8J4XMA8</accession>
<dbReference type="PANTHER" id="PTHR10983:SF24">
    <property type="entry name" value="1-ACYLGLYCEROL-3-PHOSPHATE O-ACYLTRANSFERASE 3, ISOFORM E-RELATED"/>
    <property type="match status" value="1"/>
</dbReference>
<feature type="domain" description="Phospholipid/glycerol acyltransferase" evidence="6">
    <location>
        <begin position="94"/>
        <end position="216"/>
    </location>
</feature>
<dbReference type="SUPFAM" id="SSF69593">
    <property type="entry name" value="Glycerol-3-phosphate (1)-acyltransferase"/>
    <property type="match status" value="1"/>
</dbReference>
<dbReference type="InterPro" id="IPR002123">
    <property type="entry name" value="Plipid/glycerol_acylTrfase"/>
</dbReference>
<dbReference type="GO" id="GO:0003841">
    <property type="term" value="F:1-acylglycerol-3-phosphate O-acyltransferase activity"/>
    <property type="evidence" value="ECO:0007669"/>
    <property type="project" value="TreeGrafter"/>
</dbReference>
<keyword evidence="5" id="KW-1133">Transmembrane helix</keyword>
<dbReference type="EMBL" id="JACEEZ010024578">
    <property type="protein sequence ID" value="KAG0710032.1"/>
    <property type="molecule type" value="Genomic_DNA"/>
</dbReference>
<keyword evidence="2" id="KW-0808">Transferase</keyword>
<dbReference type="CDD" id="cd07990">
    <property type="entry name" value="LPLAT_LCLAT1-like"/>
    <property type="match status" value="1"/>
</dbReference>
<evidence type="ECO:0000313" key="8">
    <source>
        <dbReference type="Proteomes" id="UP000770661"/>
    </source>
</evidence>
<feature type="compositionally biased region" description="Basic and acidic residues" evidence="4">
    <location>
        <begin position="374"/>
        <end position="469"/>
    </location>
</feature>
<dbReference type="Proteomes" id="UP000770661">
    <property type="component" value="Unassembled WGS sequence"/>
</dbReference>
<comment type="caution">
    <text evidence="7">The sequence shown here is derived from an EMBL/GenBank/DDBJ whole genome shotgun (WGS) entry which is preliminary data.</text>
</comment>
<dbReference type="OrthoDB" id="189226at2759"/>
<evidence type="ECO:0000256" key="3">
    <source>
        <dbReference type="ARBA" id="ARBA00023315"/>
    </source>
</evidence>
<comment type="similarity">
    <text evidence="1">Belongs to the 1-acyl-sn-glycerol-3-phosphate acyltransferase family.</text>
</comment>
<dbReference type="Pfam" id="PF01553">
    <property type="entry name" value="Acyltransferase"/>
    <property type="match status" value="1"/>
</dbReference>
<sequence length="504" mass="57705">MWELEDFTKIRRWYALHLLLCVTFFISGVIINAVQFLLYVTLRPFNKRLYCSINYYLMYSLMSQVLFLAEWWSGSDVRVFSSEESRKHWGKEHALIIMNHTYEVDWLMGWIVADRSQVLGSSKVFVKKMMQYVPTIGWAWRFSDAIFLNRKWEEDKAVMETQIKEFFDYPYPVWMLLFAEGTRFTPSKHKASMEFARKRGLPELKRHLIPRTRGFIQCVQSLKGNFPVMYDVTVGFNTKEGVAPTLQNMLRGRKVMSEIYIRRIPLSEVPDDDEGASNYLHELYRSKDQLLDSYMNTGSFTQENDLPAHASHPMPRRPYSLINMLLWVAFVLSQILRFYYNLVVSGSLLSLSFAVGIVVCGHQHACDGTTGHQHARDGTTGHQHTRDGTTGHQDARDCTTGHQHARDGTTGHQHARDGTTGHQHARDGTTGHQHARDGTTGHQHARDGTTGHQHARDGTTGHQHARDGTRTSPGLAYIGLYKMIALTKIEKGSEYGSTDTKKED</sequence>
<dbReference type="InterPro" id="IPR032098">
    <property type="entry name" value="Acyltransf_C"/>
</dbReference>
<dbReference type="PANTHER" id="PTHR10983">
    <property type="entry name" value="1-ACYLGLYCEROL-3-PHOSPHATE ACYLTRANSFERASE-RELATED"/>
    <property type="match status" value="1"/>
</dbReference>
<organism evidence="7 8">
    <name type="scientific">Chionoecetes opilio</name>
    <name type="common">Atlantic snow crab</name>
    <name type="synonym">Cancer opilio</name>
    <dbReference type="NCBI Taxonomy" id="41210"/>
    <lineage>
        <taxon>Eukaryota</taxon>
        <taxon>Metazoa</taxon>
        <taxon>Ecdysozoa</taxon>
        <taxon>Arthropoda</taxon>
        <taxon>Crustacea</taxon>
        <taxon>Multicrustacea</taxon>
        <taxon>Malacostraca</taxon>
        <taxon>Eumalacostraca</taxon>
        <taxon>Eucarida</taxon>
        <taxon>Decapoda</taxon>
        <taxon>Pleocyemata</taxon>
        <taxon>Brachyura</taxon>
        <taxon>Eubrachyura</taxon>
        <taxon>Majoidea</taxon>
        <taxon>Majidae</taxon>
        <taxon>Chionoecetes</taxon>
    </lineage>
</organism>
<dbReference type="Pfam" id="PF16076">
    <property type="entry name" value="Acyltransf_C"/>
    <property type="match status" value="1"/>
</dbReference>
<name>A0A8J4XMA8_CHIOP</name>
<feature type="region of interest" description="Disordered" evidence="4">
    <location>
        <begin position="367"/>
        <end position="473"/>
    </location>
</feature>
<dbReference type="SMART" id="SM00563">
    <property type="entry name" value="PlsC"/>
    <property type="match status" value="1"/>
</dbReference>
<evidence type="ECO:0000256" key="4">
    <source>
        <dbReference type="SAM" id="MobiDB-lite"/>
    </source>
</evidence>
<feature type="transmembrane region" description="Helical" evidence="5">
    <location>
        <begin position="14"/>
        <end position="41"/>
    </location>
</feature>
<dbReference type="AlphaFoldDB" id="A0A8J4XMA8"/>
<keyword evidence="5" id="KW-0472">Membrane</keyword>
<gene>
    <name evidence="7" type="primary">AGPAT4</name>
    <name evidence="7" type="ORF">GWK47_023611</name>
</gene>
<keyword evidence="5" id="KW-0812">Transmembrane</keyword>
<keyword evidence="8" id="KW-1185">Reference proteome</keyword>
<proteinExistence type="inferred from homology"/>
<reference evidence="7" key="1">
    <citation type="submission" date="2020-07" db="EMBL/GenBank/DDBJ databases">
        <title>The High-quality genome of the commercially important snow crab, Chionoecetes opilio.</title>
        <authorList>
            <person name="Jeong J.-H."/>
            <person name="Ryu S."/>
        </authorList>
    </citation>
    <scope>NUCLEOTIDE SEQUENCE</scope>
    <source>
        <strain evidence="7">MADBK_172401_WGS</strain>
        <tissue evidence="7">Digestive gland</tissue>
    </source>
</reference>
<dbReference type="GO" id="GO:0012505">
    <property type="term" value="C:endomembrane system"/>
    <property type="evidence" value="ECO:0007669"/>
    <property type="project" value="TreeGrafter"/>
</dbReference>
<evidence type="ECO:0000259" key="6">
    <source>
        <dbReference type="SMART" id="SM00563"/>
    </source>
</evidence>
<evidence type="ECO:0000256" key="5">
    <source>
        <dbReference type="SAM" id="Phobius"/>
    </source>
</evidence>
<evidence type="ECO:0000256" key="1">
    <source>
        <dbReference type="ARBA" id="ARBA00008655"/>
    </source>
</evidence>
<evidence type="ECO:0000256" key="2">
    <source>
        <dbReference type="ARBA" id="ARBA00022679"/>
    </source>
</evidence>
<keyword evidence="3 7" id="KW-0012">Acyltransferase</keyword>